<dbReference type="SUPFAM" id="SSF50978">
    <property type="entry name" value="WD40 repeat-like"/>
    <property type="match status" value="1"/>
</dbReference>
<dbReference type="VEuPathDB" id="FungiDB:SJAG_00271"/>
<dbReference type="eggNOG" id="KOG3881">
    <property type="taxonomic scope" value="Eukaryota"/>
</dbReference>
<dbReference type="InterPro" id="IPR036322">
    <property type="entry name" value="WD40_repeat_dom_sf"/>
</dbReference>
<dbReference type="GO" id="GO:0030687">
    <property type="term" value="C:preribosome, large subunit precursor"/>
    <property type="evidence" value="ECO:0000318"/>
    <property type="project" value="GO_Central"/>
</dbReference>
<dbReference type="CDD" id="cd22858">
    <property type="entry name" value="Nsa1"/>
    <property type="match status" value="1"/>
</dbReference>
<dbReference type="RefSeq" id="XP_002171561.1">
    <property type="nucleotide sequence ID" value="XM_002171525.2"/>
</dbReference>
<dbReference type="JaponicusDB" id="SJAG_00271">
    <property type="gene designation" value="wdr74"/>
</dbReference>
<dbReference type="AlphaFoldDB" id="B6JV67"/>
<evidence type="ECO:0000313" key="9">
    <source>
        <dbReference type="Proteomes" id="UP000001744"/>
    </source>
</evidence>
<keyword evidence="5" id="KW-0175">Coiled coil</keyword>
<evidence type="ECO:0000256" key="5">
    <source>
        <dbReference type="SAM" id="Coils"/>
    </source>
</evidence>
<protein>
    <recommendedName>
        <fullName evidence="4">Ribosome biogenesis protein NSA1</fullName>
    </recommendedName>
</protein>
<keyword evidence="9" id="KW-1185">Reference proteome</keyword>
<dbReference type="OrthoDB" id="18388at2759"/>
<comment type="similarity">
    <text evidence="2">Belongs to the NSA1 family.</text>
</comment>
<dbReference type="InterPro" id="IPR015943">
    <property type="entry name" value="WD40/YVTN_repeat-like_dom_sf"/>
</dbReference>
<sequence>MKVLCGDELGQIKLVNIAKGVDTSNPDSEKPEIVRVPSTDRKQRVLFMSKLDEDLVIVLRADGILEKRNVNDVTEFIDSWKVPDDIWEDGNVVSFTFSHHWIFIAFAGGKLCFRNLVTEEIRSLSVKGPISAAAVHPRIPGVVAVGGNENDIAIYSCNEELDDNYSTSSLWDSATWKCIFKGKNVKNDRLDLRVRIWITGIAFTESITQEKDGMVTVKDKKNPLLQFATVTHYGHLRFYNTTKSRRPNVSMDISQSPLTLLRSIPNTQCLAASDKKGRVFLFDYAKSRIVGNFLGVKGSATCIDCSHGLVGIVGLDRNVRIYTNERKPLANAYIKILPTSILILDERDTAEIKQEEEQVKDEQEEEEFWEGIQQLHNEEEEKPRVKKQKVSSRSS</sequence>
<comment type="subunit">
    <text evidence="3">Component of the pre-66S ribosomal particle.</text>
</comment>
<feature type="region of interest" description="Disordered" evidence="6">
    <location>
        <begin position="374"/>
        <end position="395"/>
    </location>
</feature>
<dbReference type="GeneID" id="7049586"/>
<feature type="compositionally biased region" description="Basic residues" evidence="6">
    <location>
        <begin position="384"/>
        <end position="395"/>
    </location>
</feature>
<dbReference type="PANTHER" id="PTHR16038">
    <property type="entry name" value="NOP SEVEN ASSOCIATED PROTEIN 1"/>
    <property type="match status" value="1"/>
</dbReference>
<evidence type="ECO:0000313" key="8">
    <source>
        <dbReference type="JaponicusDB" id="SJAG_00271"/>
    </source>
</evidence>
<evidence type="ECO:0000256" key="6">
    <source>
        <dbReference type="SAM" id="MobiDB-lite"/>
    </source>
</evidence>
<dbReference type="GO" id="GO:0042273">
    <property type="term" value="P:ribosomal large subunit biogenesis"/>
    <property type="evidence" value="ECO:0000318"/>
    <property type="project" value="GO_Central"/>
</dbReference>
<dbReference type="HOGENOM" id="CLU_033769_4_0_1"/>
<dbReference type="InterPro" id="IPR037379">
    <property type="entry name" value="WDR74/Nsa1"/>
</dbReference>
<gene>
    <name evidence="8" type="primary">wdr74</name>
    <name evidence="7" type="ORF">SJAG_00271</name>
</gene>
<proteinExistence type="inferred from homology"/>
<dbReference type="InterPro" id="IPR001680">
    <property type="entry name" value="WD40_rpt"/>
</dbReference>
<dbReference type="EMBL" id="KE651166">
    <property type="protein sequence ID" value="EEB05268.1"/>
    <property type="molecule type" value="Genomic_DNA"/>
</dbReference>
<dbReference type="Proteomes" id="UP000001744">
    <property type="component" value="Unassembled WGS sequence"/>
</dbReference>
<comment type="function">
    <text evidence="1">Involved in the biogenesis of the 60S ribosomal subunit.</text>
</comment>
<name>B6JV67_SCHJY</name>
<dbReference type="PANTHER" id="PTHR16038:SF4">
    <property type="entry name" value="WD REPEAT-CONTAINING PROTEIN 74"/>
    <property type="match status" value="1"/>
</dbReference>
<organism evidence="7 9">
    <name type="scientific">Schizosaccharomyces japonicus (strain yFS275 / FY16936)</name>
    <name type="common">Fission yeast</name>
    <dbReference type="NCBI Taxonomy" id="402676"/>
    <lineage>
        <taxon>Eukaryota</taxon>
        <taxon>Fungi</taxon>
        <taxon>Dikarya</taxon>
        <taxon>Ascomycota</taxon>
        <taxon>Taphrinomycotina</taxon>
        <taxon>Schizosaccharomycetes</taxon>
        <taxon>Schizosaccharomycetales</taxon>
        <taxon>Schizosaccharomycetaceae</taxon>
        <taxon>Schizosaccharomyces</taxon>
    </lineage>
</organism>
<dbReference type="Gene3D" id="2.130.10.10">
    <property type="entry name" value="YVTN repeat-like/Quinoprotein amine dehydrogenase"/>
    <property type="match status" value="2"/>
</dbReference>
<feature type="coiled-coil region" evidence="5">
    <location>
        <begin position="345"/>
        <end position="372"/>
    </location>
</feature>
<dbReference type="SMART" id="SM00320">
    <property type="entry name" value="WD40"/>
    <property type="match status" value="3"/>
</dbReference>
<evidence type="ECO:0000256" key="1">
    <source>
        <dbReference type="ARBA" id="ARBA00002889"/>
    </source>
</evidence>
<reference evidence="7 9" key="1">
    <citation type="journal article" date="2011" name="Science">
        <title>Comparative functional genomics of the fission yeasts.</title>
        <authorList>
            <person name="Rhind N."/>
            <person name="Chen Z."/>
            <person name="Yassour M."/>
            <person name="Thompson D.A."/>
            <person name="Haas B.J."/>
            <person name="Habib N."/>
            <person name="Wapinski I."/>
            <person name="Roy S."/>
            <person name="Lin M.F."/>
            <person name="Heiman D.I."/>
            <person name="Young S.K."/>
            <person name="Furuya K."/>
            <person name="Guo Y."/>
            <person name="Pidoux A."/>
            <person name="Chen H.M."/>
            <person name="Robbertse B."/>
            <person name="Goldberg J.M."/>
            <person name="Aoki K."/>
            <person name="Bayne E.H."/>
            <person name="Berlin A.M."/>
            <person name="Desjardins C.A."/>
            <person name="Dobbs E."/>
            <person name="Dukaj L."/>
            <person name="Fan L."/>
            <person name="FitzGerald M.G."/>
            <person name="French C."/>
            <person name="Gujja S."/>
            <person name="Hansen K."/>
            <person name="Keifenheim D."/>
            <person name="Levin J.Z."/>
            <person name="Mosher R.A."/>
            <person name="Mueller C.A."/>
            <person name="Pfiffner J."/>
            <person name="Priest M."/>
            <person name="Russ C."/>
            <person name="Smialowska A."/>
            <person name="Swoboda P."/>
            <person name="Sykes S.M."/>
            <person name="Vaughn M."/>
            <person name="Vengrova S."/>
            <person name="Yoder R."/>
            <person name="Zeng Q."/>
            <person name="Allshire R."/>
            <person name="Baulcombe D."/>
            <person name="Birren B.W."/>
            <person name="Brown W."/>
            <person name="Ekwall K."/>
            <person name="Kellis M."/>
            <person name="Leatherwood J."/>
            <person name="Levin H."/>
            <person name="Margalit H."/>
            <person name="Martienssen R."/>
            <person name="Nieduszynski C.A."/>
            <person name="Spatafora J.W."/>
            <person name="Friedman N."/>
            <person name="Dalgaard J.Z."/>
            <person name="Baumann P."/>
            <person name="Niki H."/>
            <person name="Regev A."/>
            <person name="Nusbaum C."/>
        </authorList>
    </citation>
    <scope>NUCLEOTIDE SEQUENCE [LARGE SCALE GENOMIC DNA]</scope>
    <source>
        <strain evidence="9">yFS275 / FY16936</strain>
    </source>
</reference>
<evidence type="ECO:0000313" key="7">
    <source>
        <dbReference type="EMBL" id="EEB05268.1"/>
    </source>
</evidence>
<evidence type="ECO:0000256" key="2">
    <source>
        <dbReference type="ARBA" id="ARBA00007861"/>
    </source>
</evidence>
<accession>B6JV67</accession>
<evidence type="ECO:0000256" key="4">
    <source>
        <dbReference type="ARBA" id="ARBA00014234"/>
    </source>
</evidence>
<dbReference type="STRING" id="402676.B6JV67"/>
<evidence type="ECO:0000256" key="3">
    <source>
        <dbReference type="ARBA" id="ARBA00011187"/>
    </source>
</evidence>
<dbReference type="OMA" id="KNVCRMR"/>
<dbReference type="GO" id="GO:0005730">
    <property type="term" value="C:nucleolus"/>
    <property type="evidence" value="ECO:0000318"/>
    <property type="project" value="GO_Central"/>
</dbReference>